<feature type="domain" description="D-isomer specific 2-hydroxyacid dehydrogenase NAD-binding" evidence="3">
    <location>
        <begin position="127"/>
        <end position="197"/>
    </location>
</feature>
<dbReference type="CDD" id="cd12163">
    <property type="entry name" value="2-Hacid_dh_5"/>
    <property type="match status" value="1"/>
</dbReference>
<dbReference type="PANTHER" id="PTHR43333">
    <property type="entry name" value="2-HACID_DH_C DOMAIN-CONTAINING PROTEIN"/>
    <property type="match status" value="1"/>
</dbReference>
<evidence type="ECO:0000313" key="4">
    <source>
        <dbReference type="EMBL" id="KAH7323020.1"/>
    </source>
</evidence>
<dbReference type="GO" id="GO:0016491">
    <property type="term" value="F:oxidoreductase activity"/>
    <property type="evidence" value="ECO:0007669"/>
    <property type="project" value="UniProtKB-KW"/>
</dbReference>
<dbReference type="InterPro" id="IPR029752">
    <property type="entry name" value="D-isomer_DH_CS1"/>
</dbReference>
<keyword evidence="1" id="KW-0560">Oxidoreductase</keyword>
<evidence type="ECO:0000259" key="3">
    <source>
        <dbReference type="Pfam" id="PF02826"/>
    </source>
</evidence>
<evidence type="ECO:0000256" key="2">
    <source>
        <dbReference type="ARBA" id="ARBA00023027"/>
    </source>
</evidence>
<proteinExistence type="predicted"/>
<evidence type="ECO:0000256" key="1">
    <source>
        <dbReference type="ARBA" id="ARBA00023002"/>
    </source>
</evidence>
<dbReference type="Pfam" id="PF02826">
    <property type="entry name" value="2-Hacid_dh_C"/>
    <property type="match status" value="2"/>
</dbReference>
<gene>
    <name evidence="4" type="ORF">B0I35DRAFT_450186</name>
</gene>
<dbReference type="SUPFAM" id="SSF52283">
    <property type="entry name" value="Formate/glycerate dehydrogenase catalytic domain-like"/>
    <property type="match status" value="1"/>
</dbReference>
<organism evidence="4 5">
    <name type="scientific">Stachybotrys elegans</name>
    <dbReference type="NCBI Taxonomy" id="80388"/>
    <lineage>
        <taxon>Eukaryota</taxon>
        <taxon>Fungi</taxon>
        <taxon>Dikarya</taxon>
        <taxon>Ascomycota</taxon>
        <taxon>Pezizomycotina</taxon>
        <taxon>Sordariomycetes</taxon>
        <taxon>Hypocreomycetidae</taxon>
        <taxon>Hypocreales</taxon>
        <taxon>Stachybotryaceae</taxon>
        <taxon>Stachybotrys</taxon>
    </lineage>
</organism>
<keyword evidence="5" id="KW-1185">Reference proteome</keyword>
<dbReference type="EMBL" id="JAGPNK010000004">
    <property type="protein sequence ID" value="KAH7323020.1"/>
    <property type="molecule type" value="Genomic_DNA"/>
</dbReference>
<protein>
    <submittedName>
        <fullName evidence="4">D-isomer specific 2-hydroxyacid dehydrogenase</fullName>
    </submittedName>
</protein>
<evidence type="ECO:0000313" key="5">
    <source>
        <dbReference type="Proteomes" id="UP000813444"/>
    </source>
</evidence>
<comment type="caution">
    <text evidence="4">The sequence shown here is derived from an EMBL/GenBank/DDBJ whole genome shotgun (WGS) entry which is preliminary data.</text>
</comment>
<dbReference type="Gene3D" id="3.40.50.720">
    <property type="entry name" value="NAD(P)-binding Rossmann-like Domain"/>
    <property type="match status" value="2"/>
</dbReference>
<dbReference type="InterPro" id="IPR036291">
    <property type="entry name" value="NAD(P)-bd_dom_sf"/>
</dbReference>
<keyword evidence="2" id="KW-0520">NAD</keyword>
<dbReference type="InterPro" id="IPR006140">
    <property type="entry name" value="D-isomer_DH_NAD-bd"/>
</dbReference>
<dbReference type="PROSITE" id="PS00065">
    <property type="entry name" value="D_2_HYDROXYACID_DH_1"/>
    <property type="match status" value="1"/>
</dbReference>
<name>A0A8K0SVZ8_9HYPO</name>
<dbReference type="Proteomes" id="UP000813444">
    <property type="component" value="Unassembled WGS sequence"/>
</dbReference>
<dbReference type="GO" id="GO:0051287">
    <property type="term" value="F:NAD binding"/>
    <property type="evidence" value="ECO:0007669"/>
    <property type="project" value="InterPro"/>
</dbReference>
<dbReference type="SUPFAM" id="SSF51735">
    <property type="entry name" value="NAD(P)-binding Rossmann-fold domains"/>
    <property type="match status" value="1"/>
</dbReference>
<dbReference type="OrthoDB" id="298012at2759"/>
<feature type="domain" description="D-isomer specific 2-hydroxyacid dehydrogenase NAD-binding" evidence="3">
    <location>
        <begin position="228"/>
        <end position="325"/>
    </location>
</feature>
<sequence length="362" mass="39742">MVLVQVVPHKPLQGHKLLVLVPGGPPPSSLDRIRRAFPGLEVVCREKAWADADAAAGVPDDDWKDTTILVTGSALPTRDVAPKLQYVQLMSAGANHVLDHPMFKEPDVAFCTANGVHGPQISEWVIATFLALQHHIPQYLDQQKQGLWKRVDQPVVDSVKKRVGILGYGSIGRQVARVCTAMGMDVHAYTLHARSTPDSRRDRSYAPPGTGDVEGSFPSKWFSGSSTAEMHEFLGSDLDLLVVSLPLTPKTQGLLSKPEFEVLSKKRTFISNISRGPIVNTEDLIEALENDVIQGAALDVTDPEPLPEGHKLWNTKNLIITPHTSGLSTAYLERVLDILLLNLHQFSEGKELINKVNKKEGY</sequence>
<dbReference type="PANTHER" id="PTHR43333:SF1">
    <property type="entry name" value="D-ISOMER SPECIFIC 2-HYDROXYACID DEHYDROGENASE NAD-BINDING DOMAIN-CONTAINING PROTEIN"/>
    <property type="match status" value="1"/>
</dbReference>
<reference evidence="4" key="1">
    <citation type="journal article" date="2021" name="Nat. Commun.">
        <title>Genetic determinants of endophytism in the Arabidopsis root mycobiome.</title>
        <authorList>
            <person name="Mesny F."/>
            <person name="Miyauchi S."/>
            <person name="Thiergart T."/>
            <person name="Pickel B."/>
            <person name="Atanasova L."/>
            <person name="Karlsson M."/>
            <person name="Huettel B."/>
            <person name="Barry K.W."/>
            <person name="Haridas S."/>
            <person name="Chen C."/>
            <person name="Bauer D."/>
            <person name="Andreopoulos W."/>
            <person name="Pangilinan J."/>
            <person name="LaButti K."/>
            <person name="Riley R."/>
            <person name="Lipzen A."/>
            <person name="Clum A."/>
            <person name="Drula E."/>
            <person name="Henrissat B."/>
            <person name="Kohler A."/>
            <person name="Grigoriev I.V."/>
            <person name="Martin F.M."/>
            <person name="Hacquard S."/>
        </authorList>
    </citation>
    <scope>NUCLEOTIDE SEQUENCE</scope>
    <source>
        <strain evidence="4">MPI-CAGE-CH-0235</strain>
    </source>
</reference>
<accession>A0A8K0SVZ8</accession>
<dbReference type="AlphaFoldDB" id="A0A8K0SVZ8"/>